<dbReference type="PANTHER" id="PTHR13108">
    <property type="entry name" value="CONDENSIN COMPLEX SUBUNIT 2"/>
    <property type="match status" value="1"/>
</dbReference>
<dbReference type="GO" id="GO:0007076">
    <property type="term" value="P:mitotic chromosome condensation"/>
    <property type="evidence" value="ECO:0007669"/>
    <property type="project" value="InterPro"/>
</dbReference>
<keyword evidence="10 11" id="KW-0131">Cell cycle</keyword>
<gene>
    <name evidence="13" type="primary">NCAPH</name>
</gene>
<name>A0A3Q1IHH2_ANATE</name>
<comment type="subcellular location">
    <subcellularLocation>
        <location evidence="1">Chromosome</location>
    </subcellularLocation>
    <subcellularLocation>
        <location evidence="2">Cytoplasm</location>
    </subcellularLocation>
</comment>
<sequence length="695" mass="76364">MSASSTPVSRVRPGWVSSSLKNKGLSPAACSTPLLAAFPGNDDEQERRQRRRSRVIDLQTATDSSFNDSASQSATGTPAAVPKLSNAQISEHYSTCIKLSTENKITTKNAFGLHLIDYMADILKQKDSELTNFKVAAGTLDASTKIYAVRVDAVHADAYRVLGGLGGETKPGEDHGQKEEDGGDEGVAGGDVAAKQPKKKRPPKRTVEQNLSNINCTDSERKCEVDPMFQRMASSFDESSTAGVFLSVLFSENSRCELLFPSYITLLQSRPSYSPPPRQAVPASPFMGGLQRSQEKSSICPSLQDFSFTSWNPEQTMNQLLEKMKQGEHVFDVNAEPEPEHEEEDCPDFDADFEEEVGDCEEGSKEHKEGCEASGSGKGRDVIPIGEGDIATMCLQLSSQPREYSYFSPRTMATWAGPGYWQFKPKHKLDHLPDKETRKRKPKKSFEIDFNDDVNFDNYFRTTRAATTNSKSALSASNKKTTLPADFQFPPETLSQLSLKPSSSLSQEGQKRLSGELGEGIGDYDYNNANDTANFCPGLQGGDSDDDVEGFGGSDDTQPSGDSLPPPSQDLEGVSTYGEDDLVPEPHRVNKIEINYAKTAKKMDMKRLKNSMWTLLTESPEKPTEVVETVEKPEVCGEKAFSQTTKTLLQRLPNTMAQNLSVPLAFVALLHLANEKNLELVKVEDMSDIIIKQGH</sequence>
<evidence type="ECO:0000256" key="4">
    <source>
        <dbReference type="ARBA" id="ARBA00016065"/>
    </source>
</evidence>
<dbReference type="PANTHER" id="PTHR13108:SF9">
    <property type="entry name" value="CONDENSIN COMPLEX SUBUNIT 2"/>
    <property type="match status" value="1"/>
</dbReference>
<dbReference type="FunCoup" id="A0A3Q1IHH2">
    <property type="interactions" value="744"/>
</dbReference>
<dbReference type="RefSeq" id="XP_026199047.1">
    <property type="nucleotide sequence ID" value="XM_026343262.1"/>
</dbReference>
<feature type="compositionally biased region" description="Basic and acidic residues" evidence="12">
    <location>
        <begin position="170"/>
        <end position="180"/>
    </location>
</feature>
<evidence type="ECO:0000256" key="8">
    <source>
        <dbReference type="ARBA" id="ARBA00022776"/>
    </source>
</evidence>
<evidence type="ECO:0000256" key="9">
    <source>
        <dbReference type="ARBA" id="ARBA00023067"/>
    </source>
</evidence>
<proteinExistence type="inferred from homology"/>
<protein>
    <recommendedName>
        <fullName evidence="4 11">Condensin complex subunit 2</fullName>
    </recommendedName>
</protein>
<accession>A0A3Q1IHH2</accession>
<dbReference type="GO" id="GO:0005737">
    <property type="term" value="C:cytoplasm"/>
    <property type="evidence" value="ECO:0007669"/>
    <property type="project" value="UniProtKB-SubCell"/>
</dbReference>
<feature type="compositionally biased region" description="Basic and acidic residues" evidence="12">
    <location>
        <begin position="362"/>
        <end position="371"/>
    </location>
</feature>
<dbReference type="GO" id="GO:0051301">
    <property type="term" value="P:cell division"/>
    <property type="evidence" value="ECO:0007669"/>
    <property type="project" value="UniProtKB-KW"/>
</dbReference>
<dbReference type="Ensembl" id="ENSATET00000019100.3">
    <property type="protein sequence ID" value="ENSATEP00000018784.2"/>
    <property type="gene ID" value="ENSATEG00000013071.3"/>
</dbReference>
<keyword evidence="7 11" id="KW-0132">Cell division</keyword>
<organism evidence="13 14">
    <name type="scientific">Anabas testudineus</name>
    <name type="common">Climbing perch</name>
    <name type="synonym">Anthias testudineus</name>
    <dbReference type="NCBI Taxonomy" id="64144"/>
    <lineage>
        <taxon>Eukaryota</taxon>
        <taxon>Metazoa</taxon>
        <taxon>Chordata</taxon>
        <taxon>Craniata</taxon>
        <taxon>Vertebrata</taxon>
        <taxon>Euteleostomi</taxon>
        <taxon>Actinopterygii</taxon>
        <taxon>Neopterygii</taxon>
        <taxon>Teleostei</taxon>
        <taxon>Neoteleostei</taxon>
        <taxon>Acanthomorphata</taxon>
        <taxon>Anabantaria</taxon>
        <taxon>Anabantiformes</taxon>
        <taxon>Anabantoidei</taxon>
        <taxon>Anabantidae</taxon>
        <taxon>Anabas</taxon>
    </lineage>
</organism>
<dbReference type="PIRSF" id="PIRSF017126">
    <property type="entry name" value="Condensin_H"/>
    <property type="match status" value="1"/>
</dbReference>
<evidence type="ECO:0000256" key="7">
    <source>
        <dbReference type="ARBA" id="ARBA00022618"/>
    </source>
</evidence>
<evidence type="ECO:0000256" key="1">
    <source>
        <dbReference type="ARBA" id="ARBA00004286"/>
    </source>
</evidence>
<evidence type="ECO:0000313" key="13">
    <source>
        <dbReference type="Ensembl" id="ENSATEP00000018784.2"/>
    </source>
</evidence>
<feature type="region of interest" description="Disordered" evidence="12">
    <location>
        <begin position="165"/>
        <end position="212"/>
    </location>
</feature>
<feature type="region of interest" description="Disordered" evidence="12">
    <location>
        <begin position="361"/>
        <end position="380"/>
    </location>
</feature>
<evidence type="ECO:0000256" key="11">
    <source>
        <dbReference type="PIRNR" id="PIRNR017126"/>
    </source>
</evidence>
<keyword evidence="8 11" id="KW-0498">Mitosis</keyword>
<reference evidence="13" key="3">
    <citation type="submission" date="2025-09" db="UniProtKB">
        <authorList>
            <consortium name="Ensembl"/>
        </authorList>
    </citation>
    <scope>IDENTIFICATION</scope>
</reference>
<evidence type="ECO:0000256" key="2">
    <source>
        <dbReference type="ARBA" id="ARBA00004496"/>
    </source>
</evidence>
<feature type="region of interest" description="Disordered" evidence="12">
    <location>
        <begin position="534"/>
        <end position="583"/>
    </location>
</feature>
<feature type="region of interest" description="Disordered" evidence="12">
    <location>
        <begin position="1"/>
        <end position="79"/>
    </location>
</feature>
<dbReference type="GeneID" id="113150653"/>
<dbReference type="Proteomes" id="UP000265040">
    <property type="component" value="Chromosome 9"/>
</dbReference>
<dbReference type="Pfam" id="PF05786">
    <property type="entry name" value="Cnd2"/>
    <property type="match status" value="1"/>
</dbReference>
<dbReference type="OrthoDB" id="362021at2759"/>
<keyword evidence="14" id="KW-1185">Reference proteome</keyword>
<evidence type="ECO:0000256" key="3">
    <source>
        <dbReference type="ARBA" id="ARBA00009471"/>
    </source>
</evidence>
<feature type="compositionally biased region" description="Polar residues" evidence="12">
    <location>
        <begin position="59"/>
        <end position="76"/>
    </location>
</feature>
<comment type="similarity">
    <text evidence="3 11">Belongs to the CND2 (condensin subunit 2) family.</text>
</comment>
<evidence type="ECO:0000256" key="10">
    <source>
        <dbReference type="ARBA" id="ARBA00023306"/>
    </source>
</evidence>
<reference evidence="13" key="2">
    <citation type="submission" date="2025-08" db="UniProtKB">
        <authorList>
            <consortium name="Ensembl"/>
        </authorList>
    </citation>
    <scope>IDENTIFICATION</scope>
</reference>
<dbReference type="GO" id="GO:0000796">
    <property type="term" value="C:condensin complex"/>
    <property type="evidence" value="ECO:0007669"/>
    <property type="project" value="InterPro"/>
</dbReference>
<dbReference type="STRING" id="64144.ENSATEP00000018784"/>
<evidence type="ECO:0000256" key="6">
    <source>
        <dbReference type="ARBA" id="ARBA00022490"/>
    </source>
</evidence>
<dbReference type="InParanoid" id="A0A3Q1IHH2"/>
<dbReference type="GeneTree" id="ENSGT00390000004149"/>
<reference evidence="13" key="1">
    <citation type="submission" date="2021-04" db="EMBL/GenBank/DDBJ databases">
        <authorList>
            <consortium name="Wellcome Sanger Institute Data Sharing"/>
        </authorList>
    </citation>
    <scope>NUCLEOTIDE SEQUENCE [LARGE SCALE GENOMIC DNA]</scope>
</reference>
<feature type="region of interest" description="Disordered" evidence="12">
    <location>
        <begin position="495"/>
        <end position="518"/>
    </location>
</feature>
<evidence type="ECO:0000256" key="5">
    <source>
        <dbReference type="ARBA" id="ARBA00022454"/>
    </source>
</evidence>
<keyword evidence="5" id="KW-0158">Chromosome</keyword>
<keyword evidence="6" id="KW-0963">Cytoplasm</keyword>
<keyword evidence="9 11" id="KW-0226">DNA condensation</keyword>
<dbReference type="AlphaFoldDB" id="A0A3Q1IHH2"/>
<comment type="function">
    <text evidence="11">Regulatory subunit of the condensin complex, a complex required for conversion of interphase chromatin into mitotic-like condense chromosomes.</text>
</comment>
<evidence type="ECO:0000313" key="14">
    <source>
        <dbReference type="Proteomes" id="UP000265040"/>
    </source>
</evidence>
<evidence type="ECO:0000256" key="12">
    <source>
        <dbReference type="SAM" id="MobiDB-lite"/>
    </source>
</evidence>
<feature type="compositionally biased region" description="Low complexity" evidence="12">
    <location>
        <begin position="495"/>
        <end position="506"/>
    </location>
</feature>
<dbReference type="GO" id="GO:0003682">
    <property type="term" value="F:chromatin binding"/>
    <property type="evidence" value="ECO:0007669"/>
    <property type="project" value="TreeGrafter"/>
</dbReference>
<dbReference type="InterPro" id="IPR022816">
    <property type="entry name" value="Condensin_barren_su2"/>
</dbReference>